<evidence type="ECO:0000256" key="1">
    <source>
        <dbReference type="SAM" id="Phobius"/>
    </source>
</evidence>
<evidence type="ECO:0000313" key="2">
    <source>
        <dbReference type="EMBL" id="MXU82865.1"/>
    </source>
</evidence>
<name>A0A6B0U2Y7_IXORI</name>
<sequence>MNSPGNLSLLNSPTVLPFLLFLMASVSFSKLALSLSALSLTSRVIGGTWPSFSLPDSTCLRNSTFFLLARK</sequence>
<accession>A0A6B0U2Y7</accession>
<dbReference type="AlphaFoldDB" id="A0A6B0U2Y7"/>
<proteinExistence type="predicted"/>
<keyword evidence="1" id="KW-1133">Transmembrane helix</keyword>
<keyword evidence="1" id="KW-0812">Transmembrane</keyword>
<protein>
    <submittedName>
        <fullName evidence="2">Uncharacterized protein</fullName>
    </submittedName>
</protein>
<dbReference type="EMBL" id="GIFC01000782">
    <property type="protein sequence ID" value="MXU82865.1"/>
    <property type="molecule type" value="Transcribed_RNA"/>
</dbReference>
<keyword evidence="1" id="KW-0472">Membrane</keyword>
<feature type="transmembrane region" description="Helical" evidence="1">
    <location>
        <begin position="15"/>
        <end position="33"/>
    </location>
</feature>
<organism evidence="2">
    <name type="scientific">Ixodes ricinus</name>
    <name type="common">Common tick</name>
    <name type="synonym">Acarus ricinus</name>
    <dbReference type="NCBI Taxonomy" id="34613"/>
    <lineage>
        <taxon>Eukaryota</taxon>
        <taxon>Metazoa</taxon>
        <taxon>Ecdysozoa</taxon>
        <taxon>Arthropoda</taxon>
        <taxon>Chelicerata</taxon>
        <taxon>Arachnida</taxon>
        <taxon>Acari</taxon>
        <taxon>Parasitiformes</taxon>
        <taxon>Ixodida</taxon>
        <taxon>Ixodoidea</taxon>
        <taxon>Ixodidae</taxon>
        <taxon>Ixodinae</taxon>
        <taxon>Ixodes</taxon>
    </lineage>
</organism>
<reference evidence="2" key="1">
    <citation type="submission" date="2019-12" db="EMBL/GenBank/DDBJ databases">
        <title>An insight into the sialome of adult female Ixodes ricinus ticks feeding for 6 days.</title>
        <authorList>
            <person name="Perner J."/>
            <person name="Ribeiro J.M.C."/>
        </authorList>
    </citation>
    <scope>NUCLEOTIDE SEQUENCE</scope>
    <source>
        <strain evidence="2">Semi-engorged</strain>
        <tissue evidence="2">Salivary glands</tissue>
    </source>
</reference>